<name>A0A131Z9A3_RHIAP</name>
<feature type="non-terminal residue" evidence="1">
    <location>
        <position position="1"/>
    </location>
</feature>
<sequence>VTPERAMLQPINGVILACDTSIWLAKKEMAVVHASLLFFGLLVSFCGKSFEARGWTEVRHPNTPEYRELAQFAFVARKARNAEGITFLVTQARWKIARGTAYNIGFIVIEQNRLVEKCNTTVLVSQISRYANRRTVIKFWCRPVRH</sequence>
<reference evidence="1" key="1">
    <citation type="journal article" date="2016" name="Ticks Tick Borne Dis.">
        <title>De novo assembly and annotation of the salivary gland transcriptome of Rhipicephalus appendiculatus male and female ticks during blood feeding.</title>
        <authorList>
            <person name="de Castro M.H."/>
            <person name="de Klerk D."/>
            <person name="Pienaar R."/>
            <person name="Latif A.A."/>
            <person name="Rees D.J."/>
            <person name="Mans B.J."/>
        </authorList>
    </citation>
    <scope>NUCLEOTIDE SEQUENCE</scope>
    <source>
        <tissue evidence="1">Salivary glands</tissue>
    </source>
</reference>
<proteinExistence type="predicted"/>
<protein>
    <submittedName>
        <fullName evidence="1">Cystatin</fullName>
    </submittedName>
</protein>
<accession>A0A131Z9A3</accession>
<organism evidence="1">
    <name type="scientific">Rhipicephalus appendiculatus</name>
    <name type="common">Brown ear tick</name>
    <dbReference type="NCBI Taxonomy" id="34631"/>
    <lineage>
        <taxon>Eukaryota</taxon>
        <taxon>Metazoa</taxon>
        <taxon>Ecdysozoa</taxon>
        <taxon>Arthropoda</taxon>
        <taxon>Chelicerata</taxon>
        <taxon>Arachnida</taxon>
        <taxon>Acari</taxon>
        <taxon>Parasitiformes</taxon>
        <taxon>Ixodida</taxon>
        <taxon>Ixodoidea</taxon>
        <taxon>Ixodidae</taxon>
        <taxon>Rhipicephalinae</taxon>
        <taxon>Rhipicephalus</taxon>
        <taxon>Rhipicephalus</taxon>
    </lineage>
</organism>
<evidence type="ECO:0000313" key="1">
    <source>
        <dbReference type="EMBL" id="JAP87929.1"/>
    </source>
</evidence>
<dbReference type="EMBL" id="GEDV01000628">
    <property type="protein sequence ID" value="JAP87929.1"/>
    <property type="molecule type" value="Transcribed_RNA"/>
</dbReference>
<dbReference type="Gene3D" id="3.10.450.10">
    <property type="match status" value="1"/>
</dbReference>
<dbReference type="AlphaFoldDB" id="A0A131Z9A3"/>